<dbReference type="CDD" id="cd00086">
    <property type="entry name" value="homeodomain"/>
    <property type="match status" value="1"/>
</dbReference>
<dbReference type="SUPFAM" id="SSF46689">
    <property type="entry name" value="Homeodomain-like"/>
    <property type="match status" value="1"/>
</dbReference>
<name>E3N8D6_CAERE</name>
<dbReference type="InParanoid" id="E3N8D6"/>
<dbReference type="InterPro" id="IPR001356">
    <property type="entry name" value="HD"/>
</dbReference>
<feature type="DNA-binding region" description="Homeobox" evidence="6">
    <location>
        <begin position="74"/>
        <end position="133"/>
    </location>
</feature>
<comment type="subcellular location">
    <subcellularLocation>
        <location evidence="1 6 7">Nucleus</location>
    </subcellularLocation>
</comment>
<gene>
    <name evidence="9" type="ORF">CRE_19959</name>
</gene>
<dbReference type="Proteomes" id="UP000008281">
    <property type="component" value="Unassembled WGS sequence"/>
</dbReference>
<evidence type="ECO:0000313" key="10">
    <source>
        <dbReference type="Proteomes" id="UP000008281"/>
    </source>
</evidence>
<dbReference type="eggNOG" id="KOG0490">
    <property type="taxonomic scope" value="Eukaryota"/>
</dbReference>
<reference evidence="9" key="1">
    <citation type="submission" date="2007-07" db="EMBL/GenBank/DDBJ databases">
        <title>PCAP assembly of the Caenorhabditis remanei genome.</title>
        <authorList>
            <consortium name="The Caenorhabditis remanei Sequencing Consortium"/>
            <person name="Wilson R.K."/>
        </authorList>
    </citation>
    <scope>NUCLEOTIDE SEQUENCE [LARGE SCALE GENOMIC DNA]</scope>
    <source>
        <strain evidence="9">PB4641</strain>
    </source>
</reference>
<dbReference type="HOGENOM" id="CLU_963860_0_0_1"/>
<dbReference type="GO" id="GO:0005634">
    <property type="term" value="C:nucleus"/>
    <property type="evidence" value="ECO:0007669"/>
    <property type="project" value="UniProtKB-SubCell"/>
</dbReference>
<evidence type="ECO:0000256" key="2">
    <source>
        <dbReference type="ARBA" id="ARBA00022473"/>
    </source>
</evidence>
<dbReference type="GO" id="GO:0000978">
    <property type="term" value="F:RNA polymerase II cis-regulatory region sequence-specific DNA binding"/>
    <property type="evidence" value="ECO:0007669"/>
    <property type="project" value="TreeGrafter"/>
</dbReference>
<accession>E3N8D6</accession>
<dbReference type="PANTHER" id="PTHR45793:SF5">
    <property type="entry name" value="HOMEOTIC PROTEIN OCELLILESS"/>
    <property type="match status" value="1"/>
</dbReference>
<proteinExistence type="predicted"/>
<keyword evidence="3 6" id="KW-0238">DNA-binding</keyword>
<evidence type="ECO:0000313" key="9">
    <source>
        <dbReference type="EMBL" id="EFO89435.1"/>
    </source>
</evidence>
<evidence type="ECO:0000256" key="4">
    <source>
        <dbReference type="ARBA" id="ARBA00023155"/>
    </source>
</evidence>
<organism evidence="10">
    <name type="scientific">Caenorhabditis remanei</name>
    <name type="common">Caenorhabditis vulgaris</name>
    <dbReference type="NCBI Taxonomy" id="31234"/>
    <lineage>
        <taxon>Eukaryota</taxon>
        <taxon>Metazoa</taxon>
        <taxon>Ecdysozoa</taxon>
        <taxon>Nematoda</taxon>
        <taxon>Chromadorea</taxon>
        <taxon>Rhabditida</taxon>
        <taxon>Rhabditina</taxon>
        <taxon>Rhabditomorpha</taxon>
        <taxon>Rhabditoidea</taxon>
        <taxon>Rhabditidae</taxon>
        <taxon>Peloderinae</taxon>
        <taxon>Caenorhabditis</taxon>
    </lineage>
</organism>
<keyword evidence="2" id="KW-0217">Developmental protein</keyword>
<dbReference type="InterPro" id="IPR009057">
    <property type="entry name" value="Homeodomain-like_sf"/>
</dbReference>
<evidence type="ECO:0000256" key="3">
    <source>
        <dbReference type="ARBA" id="ARBA00023125"/>
    </source>
</evidence>
<evidence type="ECO:0000256" key="7">
    <source>
        <dbReference type="RuleBase" id="RU000682"/>
    </source>
</evidence>
<dbReference type="AlphaFoldDB" id="E3N8D6"/>
<dbReference type="PANTHER" id="PTHR45793">
    <property type="entry name" value="HOMEOBOX PROTEIN"/>
    <property type="match status" value="1"/>
</dbReference>
<sequence length="261" mass="29607">MSSFHDIPRLAVLSTIVNNQNSSTLPPTNIQVYDSNFSSCMPSSLYSFDFDLTSSTHTKSAAEKMKKKNTEKMQRRQRTAFTTKQLDVLIESYHASRYPKEPTLKSLESKTSLPKDQIKVWFQNRRAKSRREEIERVLKDTTSSLSLLSEVRTETSSNVLSVNSLSHKNCDGSTGKISSSFQLNHNFGSPYSTCTAHLNSSHQHVIQRNSITHESFKESVKTSDISSTPILNSVADLQFSHPSHIPLYPTNPFYPYFFNQQ</sequence>
<keyword evidence="10" id="KW-1185">Reference proteome</keyword>
<dbReference type="Gene3D" id="1.10.10.60">
    <property type="entry name" value="Homeodomain-like"/>
    <property type="match status" value="1"/>
</dbReference>
<dbReference type="OMA" id="DSANQWY"/>
<dbReference type="SMART" id="SM00389">
    <property type="entry name" value="HOX"/>
    <property type="match status" value="1"/>
</dbReference>
<feature type="domain" description="Homeobox" evidence="8">
    <location>
        <begin position="72"/>
        <end position="132"/>
    </location>
</feature>
<evidence type="ECO:0000256" key="1">
    <source>
        <dbReference type="ARBA" id="ARBA00004123"/>
    </source>
</evidence>
<keyword evidence="5 6" id="KW-0539">Nucleus</keyword>
<dbReference type="GO" id="GO:0000981">
    <property type="term" value="F:DNA-binding transcription factor activity, RNA polymerase II-specific"/>
    <property type="evidence" value="ECO:0007669"/>
    <property type="project" value="TreeGrafter"/>
</dbReference>
<keyword evidence="4 6" id="KW-0371">Homeobox</keyword>
<dbReference type="STRING" id="31234.E3N8D6"/>
<protein>
    <recommendedName>
        <fullName evidence="8">Homeobox domain-containing protein</fullName>
    </recommendedName>
</protein>
<dbReference type="EMBL" id="DS268556">
    <property type="protein sequence ID" value="EFO89435.1"/>
    <property type="molecule type" value="Genomic_DNA"/>
</dbReference>
<evidence type="ECO:0000256" key="5">
    <source>
        <dbReference type="ARBA" id="ARBA00023242"/>
    </source>
</evidence>
<dbReference type="PROSITE" id="PS50071">
    <property type="entry name" value="HOMEOBOX_2"/>
    <property type="match status" value="1"/>
</dbReference>
<evidence type="ECO:0000256" key="6">
    <source>
        <dbReference type="PROSITE-ProRule" id="PRU00108"/>
    </source>
</evidence>
<evidence type="ECO:0000259" key="8">
    <source>
        <dbReference type="PROSITE" id="PS50071"/>
    </source>
</evidence>
<dbReference type="Pfam" id="PF00046">
    <property type="entry name" value="Homeodomain"/>
    <property type="match status" value="1"/>
</dbReference>
<dbReference type="OrthoDB" id="6159439at2759"/>